<dbReference type="STRING" id="1859457.BET10_15765"/>
<evidence type="ECO:0000313" key="2">
    <source>
        <dbReference type="EMBL" id="OHU89584.1"/>
    </source>
</evidence>
<evidence type="ECO:0000313" key="3">
    <source>
        <dbReference type="Proteomes" id="UP000179786"/>
    </source>
</evidence>
<proteinExistence type="predicted"/>
<dbReference type="Proteomes" id="UP000179786">
    <property type="component" value="Unassembled WGS sequence"/>
</dbReference>
<dbReference type="SUPFAM" id="SSF56281">
    <property type="entry name" value="Metallo-hydrolase/oxidoreductase"/>
    <property type="match status" value="1"/>
</dbReference>
<feature type="signal peptide" evidence="1">
    <location>
        <begin position="1"/>
        <end position="18"/>
    </location>
</feature>
<protein>
    <recommendedName>
        <fullName evidence="4">Metallo-beta-lactamase domain-containing protein</fullName>
    </recommendedName>
</protein>
<keyword evidence="1" id="KW-0732">Signal</keyword>
<dbReference type="AlphaFoldDB" id="A0A1S1MW30"/>
<evidence type="ECO:0000256" key="1">
    <source>
        <dbReference type="SAM" id="SignalP"/>
    </source>
</evidence>
<name>A0A1S1MW30_9GAMM</name>
<dbReference type="Gene3D" id="3.60.15.10">
    <property type="entry name" value="Ribonuclease Z/Hydroxyacylglutathione hydrolase-like"/>
    <property type="match status" value="1"/>
</dbReference>
<gene>
    <name evidence="2" type="ORF">BET10_15765</name>
</gene>
<evidence type="ECO:0008006" key="4">
    <source>
        <dbReference type="Google" id="ProtNLM"/>
    </source>
</evidence>
<feature type="chain" id="PRO_5010265754" description="Metallo-beta-lactamase domain-containing protein" evidence="1">
    <location>
        <begin position="19"/>
        <end position="324"/>
    </location>
</feature>
<dbReference type="EMBL" id="MKJU01000028">
    <property type="protein sequence ID" value="OHU89584.1"/>
    <property type="molecule type" value="Genomic_DNA"/>
</dbReference>
<sequence>MRFILAVVVSLLTNLSYADQWYKVDEATWLISPSAHARYIQVNQAVIHGQHCAAIINAHGDFAQLEQMINSVKNKLTVPVCYLFSTSAEQQQIQGMALLQRAFPSAKWYANDKVVKGFTQYQQGLIAKLSMLAQSLSISKQRANKLSDTEQNQWQAHLEIAQQRLSDWRTLQLTPPIAIKQSLSLDLGDYPLTLTASSAYSQGDMFIFSQTNGALFAGNTVDELPYVTHHQLAPWLACLQTFNQDNTIKWLLPAHGKPYKRVALARPITFIQALLNNVPATEFINKVTALYKIDEATQTRMAHYYQLAQRRLATTTESDPNAVL</sequence>
<accession>A0A1S1MW30</accession>
<keyword evidence="3" id="KW-1185">Reference proteome</keyword>
<reference evidence="2 3" key="1">
    <citation type="submission" date="2016-09" db="EMBL/GenBank/DDBJ databases">
        <title>Pseudoalteromonas amylolytica sp. nov., isolated from the surface seawater.</title>
        <authorList>
            <person name="Wu Y.-H."/>
            <person name="Cheng H."/>
            <person name="Jin X.-B."/>
            <person name="Wang C.-S."/>
            <person name="Xu X.-W."/>
        </authorList>
    </citation>
    <scope>NUCLEOTIDE SEQUENCE [LARGE SCALE GENOMIC DNA]</scope>
    <source>
        <strain evidence="2 3">JW1</strain>
    </source>
</reference>
<dbReference type="InterPro" id="IPR036866">
    <property type="entry name" value="RibonucZ/Hydroxyglut_hydro"/>
</dbReference>
<organism evidence="2 3">
    <name type="scientific">Pseudoalteromonas amylolytica</name>
    <dbReference type="NCBI Taxonomy" id="1859457"/>
    <lineage>
        <taxon>Bacteria</taxon>
        <taxon>Pseudomonadati</taxon>
        <taxon>Pseudomonadota</taxon>
        <taxon>Gammaproteobacteria</taxon>
        <taxon>Alteromonadales</taxon>
        <taxon>Pseudoalteromonadaceae</taxon>
        <taxon>Pseudoalteromonas</taxon>
    </lineage>
</organism>
<dbReference type="OrthoDB" id="9769598at2"/>
<dbReference type="RefSeq" id="WP_070986213.1">
    <property type="nucleotide sequence ID" value="NZ_MKJU01000028.1"/>
</dbReference>
<comment type="caution">
    <text evidence="2">The sequence shown here is derived from an EMBL/GenBank/DDBJ whole genome shotgun (WGS) entry which is preliminary data.</text>
</comment>